<dbReference type="Pfam" id="PF02973">
    <property type="entry name" value="Sialidase"/>
    <property type="match status" value="1"/>
</dbReference>
<proteinExistence type="inferred from homology"/>
<dbReference type="Gene3D" id="2.60.120.200">
    <property type="match status" value="1"/>
</dbReference>
<evidence type="ECO:0000313" key="10">
    <source>
        <dbReference type="EMBL" id="MFC5631495.1"/>
    </source>
</evidence>
<keyword evidence="5" id="KW-0677">Repeat</keyword>
<dbReference type="EC" id="3.2.1.18" evidence="3"/>
<evidence type="ECO:0000256" key="6">
    <source>
        <dbReference type="ARBA" id="ARBA00022801"/>
    </source>
</evidence>
<gene>
    <name evidence="10" type="ORF">ACFPQ3_07890</name>
</gene>
<dbReference type="PANTHER" id="PTHR10628">
    <property type="entry name" value="SIALIDASE"/>
    <property type="match status" value="1"/>
</dbReference>
<evidence type="ECO:0000256" key="1">
    <source>
        <dbReference type="ARBA" id="ARBA00000427"/>
    </source>
</evidence>
<evidence type="ECO:0000256" key="2">
    <source>
        <dbReference type="ARBA" id="ARBA00009348"/>
    </source>
</evidence>
<keyword evidence="4" id="KW-0732">Signal</keyword>
<keyword evidence="11" id="KW-1185">Reference proteome</keyword>
<feature type="domain" description="Glycoside hydrolase family 33 N-terminal" evidence="8">
    <location>
        <begin position="48"/>
        <end position="228"/>
    </location>
</feature>
<dbReference type="InterPro" id="IPR004124">
    <property type="entry name" value="Glyco_hydro_33_N"/>
</dbReference>
<dbReference type="Proteomes" id="UP001596110">
    <property type="component" value="Unassembled WGS sequence"/>
</dbReference>
<evidence type="ECO:0000256" key="4">
    <source>
        <dbReference type="ARBA" id="ARBA00022729"/>
    </source>
</evidence>
<dbReference type="SUPFAM" id="SSF50939">
    <property type="entry name" value="Sialidases"/>
    <property type="match status" value="1"/>
</dbReference>
<dbReference type="Gene3D" id="2.120.10.10">
    <property type="match status" value="1"/>
</dbReference>
<dbReference type="SUPFAM" id="SSF49899">
    <property type="entry name" value="Concanavalin A-like lectins/glucanases"/>
    <property type="match status" value="1"/>
</dbReference>
<keyword evidence="7" id="KW-0326">Glycosidase</keyword>
<evidence type="ECO:0000259" key="8">
    <source>
        <dbReference type="Pfam" id="PF02973"/>
    </source>
</evidence>
<organism evidence="10 11">
    <name type="scientific">Streptococcus caledonicus</name>
    <dbReference type="NCBI Taxonomy" id="2614158"/>
    <lineage>
        <taxon>Bacteria</taxon>
        <taxon>Bacillati</taxon>
        <taxon>Bacillota</taxon>
        <taxon>Bacilli</taxon>
        <taxon>Lactobacillales</taxon>
        <taxon>Streptococcaceae</taxon>
        <taxon>Streptococcus</taxon>
    </lineage>
</organism>
<dbReference type="InterPro" id="IPR036278">
    <property type="entry name" value="Sialidase_sf"/>
</dbReference>
<feature type="domain" description="Sialidase" evidence="9">
    <location>
        <begin position="461"/>
        <end position="664"/>
    </location>
</feature>
<dbReference type="EMBL" id="JBHSOJ010000017">
    <property type="protein sequence ID" value="MFC5631495.1"/>
    <property type="molecule type" value="Genomic_DNA"/>
</dbReference>
<dbReference type="Pfam" id="PF13088">
    <property type="entry name" value="BNR_2"/>
    <property type="match status" value="1"/>
</dbReference>
<dbReference type="InterPro" id="IPR011040">
    <property type="entry name" value="Sialidase"/>
</dbReference>
<evidence type="ECO:0000256" key="3">
    <source>
        <dbReference type="ARBA" id="ARBA00012733"/>
    </source>
</evidence>
<evidence type="ECO:0000259" key="9">
    <source>
        <dbReference type="Pfam" id="PF13088"/>
    </source>
</evidence>
<dbReference type="InterPro" id="IPR023364">
    <property type="entry name" value="Trans_sialidase_dom3"/>
</dbReference>
<dbReference type="CDD" id="cd15482">
    <property type="entry name" value="Sialidase_non-viral"/>
    <property type="match status" value="1"/>
</dbReference>
<evidence type="ECO:0000313" key="11">
    <source>
        <dbReference type="Proteomes" id="UP001596110"/>
    </source>
</evidence>
<dbReference type="RefSeq" id="WP_156806190.1">
    <property type="nucleotide sequence ID" value="NZ_JBHSOJ010000017.1"/>
</dbReference>
<evidence type="ECO:0000256" key="7">
    <source>
        <dbReference type="ARBA" id="ARBA00023295"/>
    </source>
</evidence>
<dbReference type="PANTHER" id="PTHR10628:SF30">
    <property type="entry name" value="EXO-ALPHA-SIALIDASE"/>
    <property type="match status" value="1"/>
</dbReference>
<comment type="caution">
    <text evidence="10">The sequence shown here is derived from an EMBL/GenBank/DDBJ whole genome shotgun (WGS) entry which is preliminary data.</text>
</comment>
<protein>
    <recommendedName>
        <fullName evidence="3">exo-alpha-sialidase</fullName>
        <ecNumber evidence="3">3.2.1.18</ecNumber>
    </recommendedName>
</protein>
<reference evidence="11" key="1">
    <citation type="journal article" date="2019" name="Int. J. Syst. Evol. Microbiol.">
        <title>The Global Catalogue of Microorganisms (GCM) 10K type strain sequencing project: providing services to taxonomists for standard genome sequencing and annotation.</title>
        <authorList>
            <consortium name="The Broad Institute Genomics Platform"/>
            <consortium name="The Broad Institute Genome Sequencing Center for Infectious Disease"/>
            <person name="Wu L."/>
            <person name="Ma J."/>
        </authorList>
    </citation>
    <scope>NUCLEOTIDE SEQUENCE [LARGE SCALE GENOMIC DNA]</scope>
    <source>
        <strain evidence="11">DT43</strain>
    </source>
</reference>
<name>A0ABW0UH16_9STRE</name>
<keyword evidence="6" id="KW-0378">Hydrolase</keyword>
<sequence length="700" mass="77303">MVNTQKKNFISSIGIALIAITLLLSIPLTVSAVDFGASQLIQDSVYHSGKVELNSQGIDITTGTLDKFKSDSQSIVVKFASNKPNALQSLIGISNSSRGYKNNYFSIFMRDNGEIGIEVRDAGKGINYLFSRPASIWGEHKGIAVENTVVFVSDATNKSYSMFVNGTKIFTEYVDNYIPISSIEGQDNISLGGVNREGKYHFGMVGTIADLSLYNRSLSYEEIKEISHNSPAKLIFQSGDTTQANYFRIPALYTLSNGTVLASIDARYGGTHDSKSKINIATSYSVDNGETWSDPIFAMKFHDYEEQLVEWPRTGNAKNLQISGSASFIDSAIAEDKATGKVILLADVMPAGIGNRNADKSDSGYKEISGNYYLKLKKEGESSYNYTVREDGVIYDDRTGNPTQYSLNAKYEISEAGSPLMQEQYSVRFEGESLQEVKNGVQIPMNIFYKDSLFKVSPTNYIGVSTSDNSGQTWSDFKLLPPFLGVNHNATYLSPGQGLALSNSNRIIFATYTSGELTYLITEDAGQTWKKVSAKIPFTNATAEAQMVELGEGIIRTFFRTTTGKIAYMTSYDSGESWSETSYLDNITQTNYGTQVSAIKYSQLVDGKEAIILSTSNATDGRKGGQLNVGLVNPEDYSIDWKYSYNVDLPKYGYAYSSLTELPNHKIGVLFEKYDSWSRSELHLTNVVQYIDLDITDITR</sequence>
<evidence type="ECO:0000256" key="5">
    <source>
        <dbReference type="ARBA" id="ARBA00022737"/>
    </source>
</evidence>
<dbReference type="Gene3D" id="2.40.220.10">
    <property type="entry name" value="Intramolecular Trans-sialidase, Domain 3"/>
    <property type="match status" value="1"/>
</dbReference>
<dbReference type="InterPro" id="IPR013320">
    <property type="entry name" value="ConA-like_dom_sf"/>
</dbReference>
<dbReference type="InterPro" id="IPR026856">
    <property type="entry name" value="Sialidase_fam"/>
</dbReference>
<comment type="similarity">
    <text evidence="2">Belongs to the glycosyl hydrolase 33 family.</text>
</comment>
<comment type="catalytic activity">
    <reaction evidence="1">
        <text>Hydrolysis of alpha-(2-&gt;3)-, alpha-(2-&gt;6)-, alpha-(2-&gt;8)- glycosidic linkages of terminal sialic acid residues in oligosaccharides, glycoproteins, glycolipids, colominic acid and synthetic substrates.</text>
        <dbReference type="EC" id="3.2.1.18"/>
    </reaction>
</comment>
<accession>A0ABW0UH16</accession>